<reference evidence="1 2" key="1">
    <citation type="journal article" date="2015" name="Nature">
        <title>rRNA introns, odd ribosomes, and small enigmatic genomes across a large radiation of phyla.</title>
        <authorList>
            <person name="Brown C.T."/>
            <person name="Hug L.A."/>
            <person name="Thomas B.C."/>
            <person name="Sharon I."/>
            <person name="Castelle C.J."/>
            <person name="Singh A."/>
            <person name="Wilkins M.J."/>
            <person name="Williams K.H."/>
            <person name="Banfield J.F."/>
        </authorList>
    </citation>
    <scope>NUCLEOTIDE SEQUENCE [LARGE SCALE GENOMIC DNA]</scope>
</reference>
<dbReference type="Proteomes" id="UP000034705">
    <property type="component" value="Unassembled WGS sequence"/>
</dbReference>
<gene>
    <name evidence="1" type="ORF">UX45_C0003G0075</name>
</gene>
<proteinExistence type="predicted"/>
<keyword evidence="1" id="KW-0695">RNA-directed DNA polymerase</keyword>
<protein>
    <submittedName>
        <fullName evidence="1">RNA-directed DNA polymerase</fullName>
    </submittedName>
</protein>
<comment type="caution">
    <text evidence="1">The sequence shown here is derived from an EMBL/GenBank/DDBJ whole genome shotgun (WGS) entry which is preliminary data.</text>
</comment>
<keyword evidence="1" id="KW-0548">Nucleotidyltransferase</keyword>
<sequence>MVTDRKRRHIQVASMRDRVVHRLLYEYLVNIFDHTFFYDVWSCRKGKGLLGAIERTQEFFRDHRDQYVWRADIKKFFDHVDHVFLKRMLARKVRDPIAIYVLHNIVDSYCAAGNRGGGGYPLEM</sequence>
<accession>A0A0G1PN14</accession>
<dbReference type="AlphaFoldDB" id="A0A0G1PN14"/>
<evidence type="ECO:0000313" key="1">
    <source>
        <dbReference type="EMBL" id="KKU34184.1"/>
    </source>
</evidence>
<dbReference type="SUPFAM" id="SSF56672">
    <property type="entry name" value="DNA/RNA polymerases"/>
    <property type="match status" value="1"/>
</dbReference>
<dbReference type="GO" id="GO:0003964">
    <property type="term" value="F:RNA-directed DNA polymerase activity"/>
    <property type="evidence" value="ECO:0007669"/>
    <property type="project" value="UniProtKB-KW"/>
</dbReference>
<evidence type="ECO:0000313" key="2">
    <source>
        <dbReference type="Proteomes" id="UP000034705"/>
    </source>
</evidence>
<dbReference type="InterPro" id="IPR043502">
    <property type="entry name" value="DNA/RNA_pol_sf"/>
</dbReference>
<name>A0A0G1PN14_9BACT</name>
<keyword evidence="1" id="KW-0808">Transferase</keyword>
<dbReference type="EMBL" id="LCMG01000003">
    <property type="protein sequence ID" value="KKU34184.1"/>
    <property type="molecule type" value="Genomic_DNA"/>
</dbReference>
<organism evidence="1 2">
    <name type="scientific">Candidatus Uhrbacteria bacterium GW2011_GWF2_46_218</name>
    <dbReference type="NCBI Taxonomy" id="1619001"/>
    <lineage>
        <taxon>Bacteria</taxon>
        <taxon>Candidatus Uhriibacteriota</taxon>
    </lineage>
</organism>